<dbReference type="Gene3D" id="3.10.450.40">
    <property type="match status" value="2"/>
</dbReference>
<protein>
    <submittedName>
        <fullName evidence="4">PepSY domain-containing protein</fullName>
    </submittedName>
</protein>
<accession>A0A939SB89</accession>
<dbReference type="InterPro" id="IPR025711">
    <property type="entry name" value="PepSY"/>
</dbReference>
<sequence>MNTPNRTASAAALLTTIVLFAAGCSTSPQTGDDTVLDTPAPSVSQPADPAGDDPAESGAEAATTHADPAARAAEAALAAIPGDVVSLDPENGDVWSVELRDENGDGVELYINATTGEIVRRQAESLPSEARDGGPGVTALEAIDIALGALSDGEIRELDLDTERGVVVWEILARDGGEVELTIDAESGEILAQELDD</sequence>
<dbReference type="RefSeq" id="WP_208096604.1">
    <property type="nucleotide sequence ID" value="NZ_JAGDYM010000005.1"/>
</dbReference>
<dbReference type="PROSITE" id="PS51257">
    <property type="entry name" value="PROKAR_LIPOPROTEIN"/>
    <property type="match status" value="1"/>
</dbReference>
<reference evidence="4" key="1">
    <citation type="submission" date="2021-03" db="EMBL/GenBank/DDBJ databases">
        <title>Leucobacter chromiisoli sp. nov., isolated from chromium-containing soil of chemical plant.</title>
        <authorList>
            <person name="Xu Z."/>
        </authorList>
    </citation>
    <scope>NUCLEOTIDE SEQUENCE</scope>
    <source>
        <strain evidence="4">S27</strain>
    </source>
</reference>
<dbReference type="Pfam" id="PF03413">
    <property type="entry name" value="PepSY"/>
    <property type="match status" value="2"/>
</dbReference>
<proteinExistence type="predicted"/>
<organism evidence="4 5">
    <name type="scientific">Leucobacter weissii</name>
    <dbReference type="NCBI Taxonomy" id="1983706"/>
    <lineage>
        <taxon>Bacteria</taxon>
        <taxon>Bacillati</taxon>
        <taxon>Actinomycetota</taxon>
        <taxon>Actinomycetes</taxon>
        <taxon>Micrococcales</taxon>
        <taxon>Microbacteriaceae</taxon>
        <taxon>Leucobacter</taxon>
    </lineage>
</organism>
<comment type="caution">
    <text evidence="4">The sequence shown here is derived from an EMBL/GenBank/DDBJ whole genome shotgun (WGS) entry which is preliminary data.</text>
</comment>
<gene>
    <name evidence="4" type="ORF">J4H92_04595</name>
</gene>
<feature type="domain" description="PepSY" evidence="3">
    <location>
        <begin position="69"/>
        <end position="120"/>
    </location>
</feature>
<evidence type="ECO:0000313" key="4">
    <source>
        <dbReference type="EMBL" id="MBO1901225.1"/>
    </source>
</evidence>
<feature type="domain" description="PepSY" evidence="3">
    <location>
        <begin position="138"/>
        <end position="194"/>
    </location>
</feature>
<dbReference type="EMBL" id="JAGDYM010000005">
    <property type="protein sequence ID" value="MBO1901225.1"/>
    <property type="molecule type" value="Genomic_DNA"/>
</dbReference>
<dbReference type="AlphaFoldDB" id="A0A939SB89"/>
<keyword evidence="2" id="KW-0732">Signal</keyword>
<name>A0A939SB89_9MICO</name>
<feature type="signal peptide" evidence="2">
    <location>
        <begin position="1"/>
        <end position="21"/>
    </location>
</feature>
<evidence type="ECO:0000259" key="3">
    <source>
        <dbReference type="Pfam" id="PF03413"/>
    </source>
</evidence>
<evidence type="ECO:0000256" key="2">
    <source>
        <dbReference type="SAM" id="SignalP"/>
    </source>
</evidence>
<dbReference type="Proteomes" id="UP000664382">
    <property type="component" value="Unassembled WGS sequence"/>
</dbReference>
<evidence type="ECO:0000256" key="1">
    <source>
        <dbReference type="SAM" id="MobiDB-lite"/>
    </source>
</evidence>
<feature type="compositionally biased region" description="Low complexity" evidence="1">
    <location>
        <begin position="59"/>
        <end position="69"/>
    </location>
</feature>
<evidence type="ECO:0000313" key="5">
    <source>
        <dbReference type="Proteomes" id="UP000664382"/>
    </source>
</evidence>
<keyword evidence="5" id="KW-1185">Reference proteome</keyword>
<feature type="region of interest" description="Disordered" evidence="1">
    <location>
        <begin position="28"/>
        <end position="69"/>
    </location>
</feature>
<feature type="chain" id="PRO_5038142152" evidence="2">
    <location>
        <begin position="22"/>
        <end position="197"/>
    </location>
</feature>